<comment type="caution">
    <text evidence="5">The sequence shown here is derived from an EMBL/GenBank/DDBJ whole genome shotgun (WGS) entry which is preliminary data.</text>
</comment>
<dbReference type="Proteomes" id="UP001500390">
    <property type="component" value="Unassembled WGS sequence"/>
</dbReference>
<dbReference type="RefSeq" id="WP_159899229.1">
    <property type="nucleotide sequence ID" value="NZ_BAABFX010000009.1"/>
</dbReference>
<evidence type="ECO:0000313" key="6">
    <source>
        <dbReference type="Proteomes" id="UP001500390"/>
    </source>
</evidence>
<keyword evidence="2" id="KW-0067">ATP-binding</keyword>
<evidence type="ECO:0000256" key="1">
    <source>
        <dbReference type="ARBA" id="ARBA00022763"/>
    </source>
</evidence>
<dbReference type="Gene3D" id="3.90.320.10">
    <property type="match status" value="1"/>
</dbReference>
<dbReference type="InterPro" id="IPR038726">
    <property type="entry name" value="PDDEXK_AddAB-type"/>
</dbReference>
<evidence type="ECO:0000256" key="3">
    <source>
        <dbReference type="ARBA" id="ARBA00023204"/>
    </source>
</evidence>
<dbReference type="GO" id="GO:0004527">
    <property type="term" value="F:exonuclease activity"/>
    <property type="evidence" value="ECO:0007669"/>
    <property type="project" value="UniProtKB-KW"/>
</dbReference>
<evidence type="ECO:0000256" key="2">
    <source>
        <dbReference type="ARBA" id="ARBA00022806"/>
    </source>
</evidence>
<dbReference type="Pfam" id="PF12705">
    <property type="entry name" value="PDDEXK_1"/>
    <property type="match status" value="1"/>
</dbReference>
<accession>A0ABP8JB18</accession>
<keyword evidence="5" id="KW-0540">Nuclease</keyword>
<protein>
    <submittedName>
        <fullName evidence="5">RecB family exonuclease</fullName>
    </submittedName>
</protein>
<keyword evidence="2" id="KW-0547">Nucleotide-binding</keyword>
<dbReference type="InterPro" id="IPR011335">
    <property type="entry name" value="Restrct_endonuc-II-like"/>
</dbReference>
<proteinExistence type="predicted"/>
<dbReference type="InterPro" id="IPR011604">
    <property type="entry name" value="PDDEXK-like_dom_sf"/>
</dbReference>
<evidence type="ECO:0000259" key="4">
    <source>
        <dbReference type="Pfam" id="PF12705"/>
    </source>
</evidence>
<keyword evidence="1" id="KW-0227">DNA damage</keyword>
<sequence>MTPALSPSRAADFKQCPLLYRFRTIDKLEAPPSPAAARGTLVHAVLEHLFDLPAEQRTPEAALALVEPRWQALVEERPELATMIDDDDQLTEQGWYAAAGALVEQWFTLEDPTRLEPAARELYVEAEVEGLTLRGYVDRLDVAPDGAMRVVDYKTGRSPSELFEAKALFQMKFYALVLWRIHGTIPALLQLVYLGNGEVVRYSPDERDLRAVERNVRAIWDAVANAARTGDWRPRTSKLCDWCDFKDLCPAWGGTPPPLPEGAGLLALDPARSGEAVPADD</sequence>
<keyword evidence="5" id="KW-0378">Hydrolase</keyword>
<keyword evidence="3" id="KW-0234">DNA repair</keyword>
<dbReference type="SUPFAM" id="SSF52980">
    <property type="entry name" value="Restriction endonuclease-like"/>
    <property type="match status" value="1"/>
</dbReference>
<reference evidence="6" key="1">
    <citation type="journal article" date="2019" name="Int. J. Syst. Evol. Microbiol.">
        <title>The Global Catalogue of Microorganisms (GCM) 10K type strain sequencing project: providing services to taxonomists for standard genome sequencing and annotation.</title>
        <authorList>
            <consortium name="The Broad Institute Genomics Platform"/>
            <consortium name="The Broad Institute Genome Sequencing Center for Infectious Disease"/>
            <person name="Wu L."/>
            <person name="Ma J."/>
        </authorList>
    </citation>
    <scope>NUCLEOTIDE SEQUENCE [LARGE SCALE GENOMIC DNA]</scope>
    <source>
        <strain evidence="6">JCM 17738</strain>
    </source>
</reference>
<name>A0ABP8JB18_9MICO</name>
<dbReference type="EMBL" id="BAABFX010000009">
    <property type="protein sequence ID" value="GAA4387934.1"/>
    <property type="molecule type" value="Genomic_DNA"/>
</dbReference>
<gene>
    <name evidence="5" type="ORF">GCM10023153_02740</name>
</gene>
<feature type="domain" description="PD-(D/E)XK endonuclease-like" evidence="4">
    <location>
        <begin position="5"/>
        <end position="250"/>
    </location>
</feature>
<keyword evidence="5" id="KW-0269">Exonuclease</keyword>
<keyword evidence="6" id="KW-1185">Reference proteome</keyword>
<keyword evidence="2" id="KW-0347">Helicase</keyword>
<organism evidence="5 6">
    <name type="scientific">Ornithinibacter aureus</name>
    <dbReference type="NCBI Taxonomy" id="622664"/>
    <lineage>
        <taxon>Bacteria</taxon>
        <taxon>Bacillati</taxon>
        <taxon>Actinomycetota</taxon>
        <taxon>Actinomycetes</taxon>
        <taxon>Micrococcales</taxon>
        <taxon>Intrasporangiaceae</taxon>
        <taxon>Ornithinibacter</taxon>
    </lineage>
</organism>
<evidence type="ECO:0000313" key="5">
    <source>
        <dbReference type="EMBL" id="GAA4387934.1"/>
    </source>
</evidence>